<dbReference type="PRINTS" id="PR00830">
    <property type="entry name" value="ENDOLAPTASE"/>
</dbReference>
<dbReference type="AlphaFoldDB" id="A0A223MB52"/>
<dbReference type="Proteomes" id="UP000215452">
    <property type="component" value="Chromosome"/>
</dbReference>
<dbReference type="EMBL" id="CP022714">
    <property type="protein sequence ID" value="ASU14771.1"/>
    <property type="molecule type" value="Genomic_DNA"/>
</dbReference>
<dbReference type="Pfam" id="PF05362">
    <property type="entry name" value="Lon_C"/>
    <property type="match status" value="1"/>
</dbReference>
<dbReference type="EC" id="3.4.21.53" evidence="1"/>
<sequence length="109" mass="11909">MQESARIALSYVQSKAKDFGINFDFENTLIHIHVPEGAIPKDGPSAGITFATAIISALSQKPVSHNIAMTGEITLRGKVLAIGGLKEKTMGPIKMGLKLFLFQRRMRKI</sequence>
<feature type="active site" evidence="1">
    <location>
        <position position="45"/>
    </location>
</feature>
<feature type="active site" evidence="1">
    <location>
        <position position="88"/>
    </location>
</feature>
<name>A0A223MB52_MESHO</name>
<organism evidence="3 4">
    <name type="scientific">Mesomycoplasma hyopneumoniae</name>
    <name type="common">Mycoplasma hyopneumoniae</name>
    <dbReference type="NCBI Taxonomy" id="2099"/>
    <lineage>
        <taxon>Bacteria</taxon>
        <taxon>Bacillati</taxon>
        <taxon>Mycoplasmatota</taxon>
        <taxon>Mycoplasmoidales</taxon>
        <taxon>Metamycoplasmataceae</taxon>
        <taxon>Mesomycoplasma</taxon>
    </lineage>
</organism>
<evidence type="ECO:0000259" key="2">
    <source>
        <dbReference type="PROSITE" id="PS51786"/>
    </source>
</evidence>
<gene>
    <name evidence="3" type="primary">lon1</name>
    <name evidence="3" type="ORF">CIB43_00888</name>
</gene>
<dbReference type="InterPro" id="IPR020568">
    <property type="entry name" value="Ribosomal_Su5_D2-typ_SF"/>
</dbReference>
<protein>
    <recommendedName>
        <fullName evidence="1">endopeptidase La</fullName>
        <ecNumber evidence="1">3.4.21.53</ecNumber>
    </recommendedName>
</protein>
<dbReference type="Gene3D" id="3.30.230.10">
    <property type="match status" value="1"/>
</dbReference>
<comment type="similarity">
    <text evidence="1">Belongs to the peptidase S16 family.</text>
</comment>
<dbReference type="GO" id="GO:0006508">
    <property type="term" value="P:proteolysis"/>
    <property type="evidence" value="ECO:0007669"/>
    <property type="project" value="UniProtKB-KW"/>
</dbReference>
<dbReference type="InterPro" id="IPR014721">
    <property type="entry name" value="Ribsml_uS5_D2-typ_fold_subgr"/>
</dbReference>
<dbReference type="PANTHER" id="PTHR10046">
    <property type="entry name" value="ATP DEPENDENT LON PROTEASE FAMILY MEMBER"/>
    <property type="match status" value="1"/>
</dbReference>
<keyword evidence="1" id="KW-0720">Serine protease</keyword>
<proteinExistence type="inferred from homology"/>
<evidence type="ECO:0000256" key="1">
    <source>
        <dbReference type="PROSITE-ProRule" id="PRU01122"/>
    </source>
</evidence>
<dbReference type="SUPFAM" id="SSF54211">
    <property type="entry name" value="Ribosomal protein S5 domain 2-like"/>
    <property type="match status" value="1"/>
</dbReference>
<keyword evidence="1 3" id="KW-0645">Protease</keyword>
<dbReference type="GO" id="GO:0004176">
    <property type="term" value="F:ATP-dependent peptidase activity"/>
    <property type="evidence" value="ECO:0007669"/>
    <property type="project" value="UniProtKB-UniRule"/>
</dbReference>
<dbReference type="GO" id="GO:0004252">
    <property type="term" value="F:serine-type endopeptidase activity"/>
    <property type="evidence" value="ECO:0007669"/>
    <property type="project" value="UniProtKB-UniRule"/>
</dbReference>
<dbReference type="InterPro" id="IPR027065">
    <property type="entry name" value="Lon_Prtase"/>
</dbReference>
<evidence type="ECO:0000313" key="4">
    <source>
        <dbReference type="Proteomes" id="UP000215452"/>
    </source>
</evidence>
<dbReference type="InterPro" id="IPR008269">
    <property type="entry name" value="Lon_proteolytic"/>
</dbReference>
<dbReference type="GO" id="GO:0005524">
    <property type="term" value="F:ATP binding"/>
    <property type="evidence" value="ECO:0007669"/>
    <property type="project" value="InterPro"/>
</dbReference>
<reference evidence="3 4" key="1">
    <citation type="submission" date="2017-08" db="EMBL/GenBank/DDBJ databases">
        <title>The complete genome sequence of a Mycoplasma hyopneumoniae isolate in Korea.</title>
        <authorList>
            <person name="Han J."/>
            <person name="Lee N."/>
        </authorList>
    </citation>
    <scope>NUCLEOTIDE SEQUENCE [LARGE SCALE GENOMIC DNA]</scope>
    <source>
        <strain evidence="3 4">KM014</strain>
    </source>
</reference>
<evidence type="ECO:0000313" key="3">
    <source>
        <dbReference type="EMBL" id="ASU14771.1"/>
    </source>
</evidence>
<dbReference type="GO" id="GO:0030163">
    <property type="term" value="P:protein catabolic process"/>
    <property type="evidence" value="ECO:0007669"/>
    <property type="project" value="InterPro"/>
</dbReference>
<accession>A0A223MB52</accession>
<comment type="catalytic activity">
    <reaction evidence="1">
        <text>Hydrolysis of proteins in presence of ATP.</text>
        <dbReference type="EC" id="3.4.21.53"/>
    </reaction>
</comment>
<feature type="domain" description="Lon proteolytic" evidence="2">
    <location>
        <begin position="1"/>
        <end position="109"/>
    </location>
</feature>
<keyword evidence="1 3" id="KW-0378">Hydrolase</keyword>
<dbReference type="PROSITE" id="PS51786">
    <property type="entry name" value="LON_PROTEOLYTIC"/>
    <property type="match status" value="1"/>
</dbReference>